<evidence type="ECO:0000256" key="1">
    <source>
        <dbReference type="ARBA" id="ARBA00022553"/>
    </source>
</evidence>
<dbReference type="InterPro" id="IPR001789">
    <property type="entry name" value="Sig_transdc_resp-reg_receiver"/>
</dbReference>
<evidence type="ECO:0000256" key="2">
    <source>
        <dbReference type="PROSITE-ProRule" id="PRU00169"/>
    </source>
</evidence>
<dbReference type="Pfam" id="PF00072">
    <property type="entry name" value="Response_reg"/>
    <property type="match status" value="1"/>
</dbReference>
<dbReference type="STRING" id="309807.SRU_2604"/>
<protein>
    <submittedName>
        <fullName evidence="4">Chemotaxis protein CheY</fullName>
    </submittedName>
</protein>
<dbReference type="Gene3D" id="3.40.50.2300">
    <property type="match status" value="1"/>
</dbReference>
<dbReference type="InterPro" id="IPR011006">
    <property type="entry name" value="CheY-like_superfamily"/>
</dbReference>
<dbReference type="GO" id="GO:0000160">
    <property type="term" value="P:phosphorelay signal transduction system"/>
    <property type="evidence" value="ECO:0007669"/>
    <property type="project" value="InterPro"/>
</dbReference>
<name>Q2RZC9_SALRD</name>
<dbReference type="InterPro" id="IPR050595">
    <property type="entry name" value="Bact_response_regulator"/>
</dbReference>
<evidence type="ECO:0000259" key="3">
    <source>
        <dbReference type="PROSITE" id="PS50110"/>
    </source>
</evidence>
<dbReference type="PROSITE" id="PS50110">
    <property type="entry name" value="RESPONSE_REGULATORY"/>
    <property type="match status" value="1"/>
</dbReference>
<dbReference type="EMBL" id="CP000159">
    <property type="protein sequence ID" value="ABC45746.1"/>
    <property type="molecule type" value="Genomic_DNA"/>
</dbReference>
<keyword evidence="5" id="KW-1185">Reference proteome</keyword>
<reference evidence="4 5" key="1">
    <citation type="journal article" date="2005" name="Proc. Natl. Acad. Sci. U.S.A.">
        <title>The genome of Salinibacter ruber: convergence and gene exchange among hyperhalophilic bacteria and archaea.</title>
        <authorList>
            <person name="Mongodin E.F."/>
            <person name="Nelson K.E."/>
            <person name="Daugherty S."/>
            <person name="Deboy R.T."/>
            <person name="Wister J."/>
            <person name="Khouri H."/>
            <person name="Weidman J."/>
            <person name="Walsh D.A."/>
            <person name="Papke R.T."/>
            <person name="Sanchez Perez G."/>
            <person name="Sharma A.K."/>
            <person name="Nesbo C.L."/>
            <person name="MacLeod D."/>
            <person name="Bapteste E."/>
            <person name="Doolittle W.F."/>
            <person name="Charlebois R.L."/>
            <person name="Legault B."/>
            <person name="Rodriguez-Valera F."/>
        </authorList>
    </citation>
    <scope>NUCLEOTIDE SEQUENCE [LARGE SCALE GENOMIC DNA]</scope>
    <source>
        <strain evidence="5">DSM 13855 / CECT 5946 / M31</strain>
    </source>
</reference>
<dbReference type="KEGG" id="sru:SRU_2604"/>
<evidence type="ECO:0000313" key="5">
    <source>
        <dbReference type="Proteomes" id="UP000008674"/>
    </source>
</evidence>
<feature type="modified residue" description="4-aspartylphosphate" evidence="2">
    <location>
        <position position="62"/>
    </location>
</feature>
<organism evidence="4 5">
    <name type="scientific">Salinibacter ruber (strain DSM 13855 / M31)</name>
    <dbReference type="NCBI Taxonomy" id="309807"/>
    <lineage>
        <taxon>Bacteria</taxon>
        <taxon>Pseudomonadati</taxon>
        <taxon>Rhodothermota</taxon>
        <taxon>Rhodothermia</taxon>
        <taxon>Rhodothermales</taxon>
        <taxon>Salinibacteraceae</taxon>
        <taxon>Salinibacter</taxon>
    </lineage>
</organism>
<dbReference type="EnsemblBacteria" id="ABC45746">
    <property type="protein sequence ID" value="ABC45746"/>
    <property type="gene ID" value="SRU_2604"/>
</dbReference>
<evidence type="ECO:0000313" key="4">
    <source>
        <dbReference type="EMBL" id="ABC45746.1"/>
    </source>
</evidence>
<dbReference type="PANTHER" id="PTHR44591:SF25">
    <property type="entry name" value="CHEMOTAXIS TWO-COMPONENT RESPONSE REGULATOR"/>
    <property type="match status" value="1"/>
</dbReference>
<accession>Q2RZC9</accession>
<dbReference type="HOGENOM" id="CLU_000445_69_12_10"/>
<dbReference type="SMART" id="SM00448">
    <property type="entry name" value="REC"/>
    <property type="match status" value="1"/>
</dbReference>
<dbReference type="OrthoDB" id="9789181at2"/>
<sequence>MFSLTPFAVPMKFLIVDDSPTMLRIIRNALQEIGYNDIVEAEDGEDALEKLEENAPDFVVTDWNMPNMNGVDLTSNIRNHPEYSDLPILMITTRGMKEDVKTAMKAEVNNYIVKPFEPEVLEEKVDSCLEAAA</sequence>
<dbReference type="AlphaFoldDB" id="Q2RZC9"/>
<feature type="domain" description="Response regulatory" evidence="3">
    <location>
        <begin position="12"/>
        <end position="129"/>
    </location>
</feature>
<dbReference type="PATRIC" id="fig|309807.25.peg.2714"/>
<keyword evidence="1 2" id="KW-0597">Phosphoprotein</keyword>
<dbReference type="PANTHER" id="PTHR44591">
    <property type="entry name" value="STRESS RESPONSE REGULATOR PROTEIN 1"/>
    <property type="match status" value="1"/>
</dbReference>
<proteinExistence type="predicted"/>
<dbReference type="Proteomes" id="UP000008674">
    <property type="component" value="Chromosome"/>
</dbReference>
<dbReference type="eggNOG" id="COG3706">
    <property type="taxonomic scope" value="Bacteria"/>
</dbReference>
<gene>
    <name evidence="4" type="primary">cheY</name>
    <name evidence="4" type="ordered locus">SRU_2604</name>
</gene>
<dbReference type="SUPFAM" id="SSF52172">
    <property type="entry name" value="CheY-like"/>
    <property type="match status" value="1"/>
</dbReference>